<keyword evidence="3" id="KW-0813">Transport</keyword>
<name>A0ABV3SKJ5_9HYPH</name>
<dbReference type="InterPro" id="IPR028081">
    <property type="entry name" value="Leu-bd"/>
</dbReference>
<dbReference type="InterPro" id="IPR051010">
    <property type="entry name" value="BCAA_transport"/>
</dbReference>
<evidence type="ECO:0000256" key="1">
    <source>
        <dbReference type="ARBA" id="ARBA00010062"/>
    </source>
</evidence>
<keyword evidence="7" id="KW-1185">Reference proteome</keyword>
<evidence type="ECO:0000256" key="3">
    <source>
        <dbReference type="ARBA" id="ARBA00022970"/>
    </source>
</evidence>
<proteinExistence type="inferred from homology"/>
<evidence type="ECO:0000313" key="6">
    <source>
        <dbReference type="EMBL" id="MEX0407297.1"/>
    </source>
</evidence>
<protein>
    <submittedName>
        <fullName evidence="6">ABC transporter substrate-binding protein</fullName>
    </submittedName>
</protein>
<feature type="domain" description="Leucine-binding protein" evidence="5">
    <location>
        <begin position="35"/>
        <end position="354"/>
    </location>
</feature>
<feature type="signal peptide" evidence="4">
    <location>
        <begin position="1"/>
        <end position="27"/>
    </location>
</feature>
<comment type="caution">
    <text evidence="6">The sequence shown here is derived from an EMBL/GenBank/DDBJ whole genome shotgun (WGS) entry which is preliminary data.</text>
</comment>
<evidence type="ECO:0000256" key="2">
    <source>
        <dbReference type="ARBA" id="ARBA00022729"/>
    </source>
</evidence>
<keyword evidence="3" id="KW-0029">Amino-acid transport</keyword>
<evidence type="ECO:0000259" key="5">
    <source>
        <dbReference type="Pfam" id="PF13458"/>
    </source>
</evidence>
<dbReference type="PROSITE" id="PS51318">
    <property type="entry name" value="TAT"/>
    <property type="match status" value="1"/>
</dbReference>
<reference evidence="6 7" key="1">
    <citation type="submission" date="2024-05" db="EMBL/GenBank/DDBJ databases">
        <authorList>
            <person name="Jiang F."/>
        </authorList>
    </citation>
    <scope>NUCLEOTIDE SEQUENCE [LARGE SCALE GENOMIC DNA]</scope>
    <source>
        <strain evidence="6 7">LZ166</strain>
    </source>
</reference>
<dbReference type="Proteomes" id="UP001556692">
    <property type="component" value="Unassembled WGS sequence"/>
</dbReference>
<dbReference type="PANTHER" id="PTHR30483:SF6">
    <property type="entry name" value="PERIPLASMIC BINDING PROTEIN OF ABC TRANSPORTER FOR NATURAL AMINO ACIDS"/>
    <property type="match status" value="1"/>
</dbReference>
<feature type="chain" id="PRO_5045100309" evidence="4">
    <location>
        <begin position="28"/>
        <end position="407"/>
    </location>
</feature>
<dbReference type="EMBL" id="JBDPGJ010000004">
    <property type="protein sequence ID" value="MEX0407297.1"/>
    <property type="molecule type" value="Genomic_DNA"/>
</dbReference>
<dbReference type="InterPro" id="IPR028082">
    <property type="entry name" value="Peripla_BP_I"/>
</dbReference>
<evidence type="ECO:0000313" key="7">
    <source>
        <dbReference type="Proteomes" id="UP001556692"/>
    </source>
</evidence>
<evidence type="ECO:0000256" key="4">
    <source>
        <dbReference type="SAM" id="SignalP"/>
    </source>
</evidence>
<accession>A0ABV3SKJ5</accession>
<keyword evidence="2 4" id="KW-0732">Signal</keyword>
<gene>
    <name evidence="6" type="ORF">ABGN05_16685</name>
</gene>
<dbReference type="Gene3D" id="3.40.50.2300">
    <property type="match status" value="2"/>
</dbReference>
<dbReference type="PANTHER" id="PTHR30483">
    <property type="entry name" value="LEUCINE-SPECIFIC-BINDING PROTEIN"/>
    <property type="match status" value="1"/>
</dbReference>
<dbReference type="Pfam" id="PF13458">
    <property type="entry name" value="Peripla_BP_6"/>
    <property type="match status" value="1"/>
</dbReference>
<organism evidence="6 7">
    <name type="scientific">Aquibium pacificus</name>
    <dbReference type="NCBI Taxonomy" id="3153579"/>
    <lineage>
        <taxon>Bacteria</taxon>
        <taxon>Pseudomonadati</taxon>
        <taxon>Pseudomonadota</taxon>
        <taxon>Alphaproteobacteria</taxon>
        <taxon>Hyphomicrobiales</taxon>
        <taxon>Phyllobacteriaceae</taxon>
        <taxon>Aquibium</taxon>
    </lineage>
</organism>
<sequence>MKPTRRLFLAGSMLAGTMFALAPSVWAQNDDKFVIGASLSITGPFAQYGELTERALRAGIKQVNDAGGILGKQVELLVRDDNGNPGRALLAVKELVEEQKVDFLYPETLSGLVVSVLPYATEQKVFTATVGATPEIGDGSKFPYSFQLSDLATKRVPAVASALKKLGGTKAGILVSTNPATVALGEGLQKVLPEKYGIEVVGLQKFAGDAKDFVPLLQSLRDAGADIVAFDGVARDSVRIVMAGMQAIGWDAKIVGEPAVVNGDLLEQIPAEVQDQFYSVNYRVATRTGAEVSPQMKSFMDELRSFGPIQNLGLSASIRDVVFLVKWANETAQKEKGATDAEAIKAVLEDIASADYPAEYSLMLGNPRYQGDHHSTGNADYSTFWGLIHTSPLIDGTYEGEALEVTE</sequence>
<comment type="similarity">
    <text evidence="1">Belongs to the leucine-binding protein family.</text>
</comment>
<dbReference type="InterPro" id="IPR006311">
    <property type="entry name" value="TAT_signal"/>
</dbReference>
<dbReference type="RefSeq" id="WP_367955181.1">
    <property type="nucleotide sequence ID" value="NZ_JBDPGJ010000004.1"/>
</dbReference>
<dbReference type="SUPFAM" id="SSF53822">
    <property type="entry name" value="Periplasmic binding protein-like I"/>
    <property type="match status" value="1"/>
</dbReference>